<sequence>MFPAWAGMNRLVQHVSDSVERVPRVGGDEPVLPRSRMAQAKVFPAQAGMNRPSCSG</sequence>
<gene>
    <name evidence="1" type="ORF">RUN39_v1_320041</name>
</gene>
<dbReference type="EMBL" id="LN899819">
    <property type="protein sequence ID" value="CUV12148.1"/>
    <property type="molecule type" value="Genomic_DNA"/>
</dbReference>
<evidence type="ECO:0000313" key="1">
    <source>
        <dbReference type="EMBL" id="CUV12148.1"/>
    </source>
</evidence>
<organism evidence="1">
    <name type="scientific">Ralstonia solanacearum</name>
    <name type="common">Pseudomonas solanacearum</name>
    <dbReference type="NCBI Taxonomy" id="305"/>
    <lineage>
        <taxon>Bacteria</taxon>
        <taxon>Pseudomonadati</taxon>
        <taxon>Pseudomonadota</taxon>
        <taxon>Betaproteobacteria</taxon>
        <taxon>Burkholderiales</taxon>
        <taxon>Burkholderiaceae</taxon>
        <taxon>Ralstonia</taxon>
        <taxon>Ralstonia solanacearum species complex</taxon>
    </lineage>
</organism>
<name>A0A0S4TQ24_RALSL</name>
<accession>A0A0S4TQ24</accession>
<reference evidence="1" key="1">
    <citation type="submission" date="2015-10" db="EMBL/GenBank/DDBJ databases">
        <authorList>
            <person name="Gilbert D.G."/>
        </authorList>
    </citation>
    <scope>NUCLEOTIDE SEQUENCE</scope>
    <source>
        <strain evidence="1">Phyl III-seqv23</strain>
    </source>
</reference>
<dbReference type="AlphaFoldDB" id="A0A0S4TQ24"/>
<proteinExistence type="predicted"/>
<protein>
    <submittedName>
        <fullName evidence="1">Uncharacterized protein</fullName>
    </submittedName>
</protein>